<dbReference type="EMBL" id="FAOZ01000008">
    <property type="protein sequence ID" value="CUU56475.1"/>
    <property type="molecule type" value="Genomic_DNA"/>
</dbReference>
<protein>
    <submittedName>
        <fullName evidence="2">Uncharacterized protein</fullName>
    </submittedName>
</protein>
<dbReference type="AlphaFoldDB" id="A0A0S4QLD5"/>
<dbReference type="Proteomes" id="UP000198802">
    <property type="component" value="Unassembled WGS sequence"/>
</dbReference>
<evidence type="ECO:0000256" key="1">
    <source>
        <dbReference type="SAM" id="MobiDB-lite"/>
    </source>
</evidence>
<accession>A0A0S4QLD5</accession>
<gene>
    <name evidence="2" type="ORF">Ga0074812_1082</name>
</gene>
<keyword evidence="3" id="KW-1185">Reference proteome</keyword>
<evidence type="ECO:0000313" key="3">
    <source>
        <dbReference type="Proteomes" id="UP000198802"/>
    </source>
</evidence>
<proteinExistence type="predicted"/>
<feature type="region of interest" description="Disordered" evidence="1">
    <location>
        <begin position="1"/>
        <end position="20"/>
    </location>
</feature>
<sequence length="60" mass="6715">MTQKNHKITGMNRTLGDCAAKARTTRIRSPMVPADSRLAQALGYSHGRCTAHPRRRPDRV</sequence>
<name>A0A0S4QLD5_9ACTN</name>
<reference evidence="3" key="1">
    <citation type="submission" date="2015-11" db="EMBL/GenBank/DDBJ databases">
        <authorList>
            <person name="Varghese N."/>
        </authorList>
    </citation>
    <scope>NUCLEOTIDE SEQUENCE [LARGE SCALE GENOMIC DNA]</scope>
    <source>
        <strain evidence="3">DSM 45899</strain>
    </source>
</reference>
<organism evidence="2 3">
    <name type="scientific">Parafrankia irregularis</name>
    <dbReference type="NCBI Taxonomy" id="795642"/>
    <lineage>
        <taxon>Bacteria</taxon>
        <taxon>Bacillati</taxon>
        <taxon>Actinomycetota</taxon>
        <taxon>Actinomycetes</taxon>
        <taxon>Frankiales</taxon>
        <taxon>Frankiaceae</taxon>
        <taxon>Parafrankia</taxon>
    </lineage>
</organism>
<evidence type="ECO:0000313" key="2">
    <source>
        <dbReference type="EMBL" id="CUU56475.1"/>
    </source>
</evidence>